<name>A0A2V4C999_9FLAO</name>
<dbReference type="RefSeq" id="WP_110345719.1">
    <property type="nucleotide sequence ID" value="NZ_QJHL01000001.1"/>
</dbReference>
<dbReference type="EC" id="3.2.1.23" evidence="5 10"/>
<feature type="domain" description="Beta galactosidase small chain/" evidence="12">
    <location>
        <begin position="770"/>
        <end position="1044"/>
    </location>
</feature>
<evidence type="ECO:0000256" key="6">
    <source>
        <dbReference type="ARBA" id="ARBA00022801"/>
    </source>
</evidence>
<dbReference type="SUPFAM" id="SSF49785">
    <property type="entry name" value="Galactose-binding domain-like"/>
    <property type="match status" value="1"/>
</dbReference>
<evidence type="ECO:0000256" key="11">
    <source>
        <dbReference type="SAM" id="SignalP"/>
    </source>
</evidence>
<dbReference type="Proteomes" id="UP000247681">
    <property type="component" value="Unassembled WGS sequence"/>
</dbReference>
<evidence type="ECO:0000313" key="13">
    <source>
        <dbReference type="EMBL" id="PXY46713.1"/>
    </source>
</evidence>
<protein>
    <recommendedName>
        <fullName evidence="5 10">Beta-galactosidase</fullName>
        <ecNumber evidence="5 10">3.2.1.23</ecNumber>
    </recommendedName>
    <alternativeName>
        <fullName evidence="9 10">Lactase</fullName>
    </alternativeName>
</protein>
<keyword evidence="11" id="KW-0732">Signal</keyword>
<evidence type="ECO:0000256" key="8">
    <source>
        <dbReference type="ARBA" id="ARBA00023295"/>
    </source>
</evidence>
<dbReference type="InterPro" id="IPR023230">
    <property type="entry name" value="Glyco_hydro_2_CS"/>
</dbReference>
<gene>
    <name evidence="13" type="ORF">DMB68_06000</name>
</gene>
<dbReference type="Pfam" id="PF02837">
    <property type="entry name" value="Glyco_hydro_2_N"/>
    <property type="match status" value="1"/>
</dbReference>
<dbReference type="SMART" id="SM01038">
    <property type="entry name" value="Bgal_small_N"/>
    <property type="match status" value="1"/>
</dbReference>
<dbReference type="PANTHER" id="PTHR46323">
    <property type="entry name" value="BETA-GALACTOSIDASE"/>
    <property type="match status" value="1"/>
</dbReference>
<comment type="subunit">
    <text evidence="4">Monomer.</text>
</comment>
<evidence type="ECO:0000313" key="14">
    <source>
        <dbReference type="Proteomes" id="UP000247681"/>
    </source>
</evidence>
<dbReference type="GO" id="GO:0009341">
    <property type="term" value="C:beta-galactosidase complex"/>
    <property type="evidence" value="ECO:0007669"/>
    <property type="project" value="InterPro"/>
</dbReference>
<feature type="signal peptide" evidence="11">
    <location>
        <begin position="1"/>
        <end position="21"/>
    </location>
</feature>
<dbReference type="GO" id="GO:0004565">
    <property type="term" value="F:beta-galactosidase activity"/>
    <property type="evidence" value="ECO:0007669"/>
    <property type="project" value="UniProtKB-EC"/>
</dbReference>
<dbReference type="Pfam" id="PF02929">
    <property type="entry name" value="Bgal_small_N"/>
    <property type="match status" value="1"/>
</dbReference>
<dbReference type="InterPro" id="IPR013783">
    <property type="entry name" value="Ig-like_fold"/>
</dbReference>
<dbReference type="InterPro" id="IPR014718">
    <property type="entry name" value="GH-type_carb-bd"/>
</dbReference>
<evidence type="ECO:0000256" key="5">
    <source>
        <dbReference type="ARBA" id="ARBA00012756"/>
    </source>
</evidence>
<dbReference type="GO" id="GO:0005990">
    <property type="term" value="P:lactose catabolic process"/>
    <property type="evidence" value="ECO:0007669"/>
    <property type="project" value="TreeGrafter"/>
</dbReference>
<dbReference type="InterPro" id="IPR006104">
    <property type="entry name" value="Glyco_hydro_2_N"/>
</dbReference>
<dbReference type="SUPFAM" id="SSF74650">
    <property type="entry name" value="Galactose mutarotase-like"/>
    <property type="match status" value="1"/>
</dbReference>
<comment type="catalytic activity">
    <reaction evidence="1 10">
        <text>Hydrolysis of terminal non-reducing beta-D-galactose residues in beta-D-galactosides.</text>
        <dbReference type="EC" id="3.2.1.23"/>
    </reaction>
</comment>
<dbReference type="Pfam" id="PF16353">
    <property type="entry name" value="LacZ_4"/>
    <property type="match status" value="1"/>
</dbReference>
<dbReference type="OrthoDB" id="9801077at2"/>
<dbReference type="Pfam" id="PF02836">
    <property type="entry name" value="Glyco_hydro_2_C"/>
    <property type="match status" value="1"/>
</dbReference>
<feature type="chain" id="PRO_5015924341" description="Beta-galactosidase" evidence="11">
    <location>
        <begin position="22"/>
        <end position="1049"/>
    </location>
</feature>
<evidence type="ECO:0000259" key="12">
    <source>
        <dbReference type="SMART" id="SM01038"/>
    </source>
</evidence>
<keyword evidence="8 10" id="KW-0326">Glycosidase</keyword>
<dbReference type="SUPFAM" id="SSF51445">
    <property type="entry name" value="(Trans)glycosidases"/>
    <property type="match status" value="1"/>
</dbReference>
<proteinExistence type="inferred from homology"/>
<dbReference type="GO" id="GO:0030246">
    <property type="term" value="F:carbohydrate binding"/>
    <property type="evidence" value="ECO:0007669"/>
    <property type="project" value="InterPro"/>
</dbReference>
<dbReference type="PROSITE" id="PS00719">
    <property type="entry name" value="GLYCOSYL_HYDROL_F2_1"/>
    <property type="match status" value="1"/>
</dbReference>
<reference evidence="13 14" key="1">
    <citation type="submission" date="2018-05" db="EMBL/GenBank/DDBJ databases">
        <title>Flavobacterium sp. strain IMCC34758, incomplete genome.</title>
        <authorList>
            <person name="Joung Y."/>
        </authorList>
    </citation>
    <scope>NUCLEOTIDE SEQUENCE [LARGE SCALE GENOMIC DNA]</scope>
    <source>
        <strain evidence="13 14">IMCC34758</strain>
    </source>
</reference>
<evidence type="ECO:0000256" key="1">
    <source>
        <dbReference type="ARBA" id="ARBA00001412"/>
    </source>
</evidence>
<keyword evidence="7" id="KW-0106">Calcium</keyword>
<dbReference type="Gene3D" id="3.20.20.80">
    <property type="entry name" value="Glycosidases"/>
    <property type="match status" value="1"/>
</dbReference>
<comment type="similarity">
    <text evidence="3 10">Belongs to the glycosyl hydrolase 2 family.</text>
</comment>
<sequence length="1049" mass="120123">MQKIKTKIFLFGLLVIFVSGAVGQENKDRNDWENPQVFQINRETARASFLPYADEASAISDQYENSPWYFSLNGKWKFSWSPTPDQRPKDFYKTDFSTLNWNELQVPSNWELNGYGIPIYTNITYPFERNPPFINHADNPVGSYKKDFILPENWKNRHVYLHFEAGTSAMYIWVNGEKVGYTEDTKSPAEFDISKYLKPGKNDLAVEVYRWSDGSYLEDQDFWRLSGIDRNVYLYSTDNIRISDFFAKPDLDTNYKNGSLSVDVSLKNLSSLTVNNQKLIAKLVDASGKTVFSKELNVNIEGNKTQKVNLAQNVSSPKLWSSEAPNLYTLVLTLKNEKGSIVETTSTQIGFRKVELKGGQLLVNGVRLMVRGVNIHEHNPVTGHYQDEATMMKDIKMMKQLNINSVRCSHYPNNILWVKLCNKYGLYLVDEANIESHGMGVEGQPLIWMNPKTNPGHLPEWHAAHMDRIYNLVERDKNAPSVIIWSLGNESANGPVFHDAYKWIKNRDKTRLVQFEQAKENENTDIVCPMYPTIEYMKEYAARKEVARPYIMCEYAHAMGNSTGNFQEYWDIIRGSKNMQGGFIWDWVDQGFKMKDEIGREYWAYGGDMGGQNYTNDENGCNDGLLWPDRTPHPGAFEVKKVYQDILFEAVDIKNGIIEIINDFGFTNLNKYHFEYQILENGKSTKEGTIDVNLNPKSKKQFKIDLPKLPSKEGVEYLLNVFAYTKTGSELLPQNFEIAKEQFVIESDNYFPKAGVNSSSKIQDDKNEFVLTAANVVVKISKTTGLISNYTLNGEEYFKQYPEPNFWRAPTDNDFGNKMNIKANVWQSAGKNTSVGNIQIEEGNGKKYVVAKLKLNDVFSDYTIKYALSNDGALEIQSSYKKGNNPVPEMPRFGMIFTLKNNFDNLTYYGRGPLENYSDRNTASLKGIYQSKVADQYVPYSRPQENGYKTDVRWFELLNNEGNGFEIKGLQPLGMSTLHNYPADFDPGLTKKNMHTTDITSRKEVVVCVDLTQRGLGGDNSWGLPPHEQYRLTQTEYSYGFVIKPIERN</sequence>
<dbReference type="InterPro" id="IPR011013">
    <property type="entry name" value="Gal_mutarotase_sf_dom"/>
</dbReference>
<accession>A0A2V4C999</accession>
<dbReference type="PRINTS" id="PR00132">
    <property type="entry name" value="GLHYDRLASE2"/>
</dbReference>
<dbReference type="PANTHER" id="PTHR46323:SF2">
    <property type="entry name" value="BETA-GALACTOSIDASE"/>
    <property type="match status" value="1"/>
</dbReference>
<dbReference type="InterPro" id="IPR008979">
    <property type="entry name" value="Galactose-bd-like_sf"/>
</dbReference>
<dbReference type="Gene3D" id="2.60.40.10">
    <property type="entry name" value="Immunoglobulins"/>
    <property type="match status" value="2"/>
</dbReference>
<dbReference type="InterPro" id="IPR036156">
    <property type="entry name" value="Beta-gal/glucu_dom_sf"/>
</dbReference>
<organism evidence="13 14">
    <name type="scientific">Flavobacterium hydrophilum</name>
    <dbReference type="NCBI Taxonomy" id="2211445"/>
    <lineage>
        <taxon>Bacteria</taxon>
        <taxon>Pseudomonadati</taxon>
        <taxon>Bacteroidota</taxon>
        <taxon>Flavobacteriia</taxon>
        <taxon>Flavobacteriales</taxon>
        <taxon>Flavobacteriaceae</taxon>
        <taxon>Flavobacterium</taxon>
    </lineage>
</organism>
<dbReference type="InterPro" id="IPR017853">
    <property type="entry name" value="GH"/>
</dbReference>
<dbReference type="InterPro" id="IPR004199">
    <property type="entry name" value="B-gal_small/dom_5"/>
</dbReference>
<dbReference type="InterPro" id="IPR006102">
    <property type="entry name" value="Ig-like_GH2"/>
</dbReference>
<dbReference type="InterPro" id="IPR006103">
    <property type="entry name" value="Glyco_hydro_2_cat"/>
</dbReference>
<evidence type="ECO:0000256" key="7">
    <source>
        <dbReference type="ARBA" id="ARBA00022837"/>
    </source>
</evidence>
<dbReference type="Pfam" id="PF00703">
    <property type="entry name" value="Glyco_hydro_2"/>
    <property type="match status" value="1"/>
</dbReference>
<keyword evidence="6 10" id="KW-0378">Hydrolase</keyword>
<evidence type="ECO:0000256" key="2">
    <source>
        <dbReference type="ARBA" id="ARBA00001913"/>
    </source>
</evidence>
<dbReference type="Gene3D" id="2.60.120.260">
    <property type="entry name" value="Galactose-binding domain-like"/>
    <property type="match status" value="1"/>
</dbReference>
<dbReference type="Gene3D" id="2.70.98.10">
    <property type="match status" value="1"/>
</dbReference>
<dbReference type="EMBL" id="QJHL01000001">
    <property type="protein sequence ID" value="PXY46713.1"/>
    <property type="molecule type" value="Genomic_DNA"/>
</dbReference>
<dbReference type="InterPro" id="IPR032312">
    <property type="entry name" value="LacZ_4"/>
</dbReference>
<evidence type="ECO:0000256" key="4">
    <source>
        <dbReference type="ARBA" id="ARBA00011245"/>
    </source>
</evidence>
<dbReference type="InterPro" id="IPR050347">
    <property type="entry name" value="Bact_Beta-galactosidase"/>
</dbReference>
<evidence type="ECO:0000256" key="9">
    <source>
        <dbReference type="ARBA" id="ARBA00032230"/>
    </source>
</evidence>
<evidence type="ECO:0000256" key="10">
    <source>
        <dbReference type="RuleBase" id="RU361154"/>
    </source>
</evidence>
<comment type="cofactor">
    <cofactor evidence="2">
        <name>Ca(2+)</name>
        <dbReference type="ChEBI" id="CHEBI:29108"/>
    </cofactor>
</comment>
<keyword evidence="14" id="KW-1185">Reference proteome</keyword>
<dbReference type="InterPro" id="IPR006101">
    <property type="entry name" value="Glyco_hydro_2"/>
</dbReference>
<dbReference type="SUPFAM" id="SSF49303">
    <property type="entry name" value="beta-Galactosidase/glucuronidase domain"/>
    <property type="match status" value="2"/>
</dbReference>
<dbReference type="FunFam" id="2.60.40.10:FF:000680">
    <property type="entry name" value="Beta-galactosidase"/>
    <property type="match status" value="1"/>
</dbReference>
<evidence type="ECO:0000256" key="3">
    <source>
        <dbReference type="ARBA" id="ARBA00007401"/>
    </source>
</evidence>
<comment type="caution">
    <text evidence="13">The sequence shown here is derived from an EMBL/GenBank/DDBJ whole genome shotgun (WGS) entry which is preliminary data.</text>
</comment>
<dbReference type="AlphaFoldDB" id="A0A2V4C999"/>